<proteinExistence type="predicted"/>
<evidence type="ECO:0000256" key="1">
    <source>
        <dbReference type="SAM" id="Phobius"/>
    </source>
</evidence>
<evidence type="ECO:0000313" key="2">
    <source>
        <dbReference type="EMBL" id="UQX86702.1"/>
    </source>
</evidence>
<feature type="transmembrane region" description="Helical" evidence="1">
    <location>
        <begin position="17"/>
        <end position="38"/>
    </location>
</feature>
<evidence type="ECO:0000313" key="3">
    <source>
        <dbReference type="Proteomes" id="UP001056336"/>
    </source>
</evidence>
<name>A0ABY4QSY2_9ACTN</name>
<keyword evidence="1" id="KW-0472">Membrane</keyword>
<accession>A0ABY4QSY2</accession>
<protein>
    <submittedName>
        <fullName evidence="2">DUF3093 domain-containing protein</fullName>
    </submittedName>
</protein>
<keyword evidence="3" id="KW-1185">Reference proteome</keyword>
<reference evidence="2" key="1">
    <citation type="journal article" date="2018" name="Int. J. Syst. Evol. Microbiol.">
        <title>Jatrophihabitans telluris sp. nov., isolated from sediment soil of lava forest wetlands and the emended description of the genus Jatrophihabitans.</title>
        <authorList>
            <person name="Lee K.C."/>
            <person name="Suh M.K."/>
            <person name="Eom M.K."/>
            <person name="Kim K.K."/>
            <person name="Kim J.S."/>
            <person name="Kim D.S."/>
            <person name="Ko S.H."/>
            <person name="Shin Y.K."/>
            <person name="Lee J.S."/>
        </authorList>
    </citation>
    <scope>NUCLEOTIDE SEQUENCE</scope>
    <source>
        <strain evidence="2">N237</strain>
    </source>
</reference>
<dbReference type="EMBL" id="CP097332">
    <property type="protein sequence ID" value="UQX86702.1"/>
    <property type="molecule type" value="Genomic_DNA"/>
</dbReference>
<dbReference type="InterPro" id="IPR021443">
    <property type="entry name" value="DUF3093"/>
</dbReference>
<gene>
    <name evidence="2" type="ORF">M6D93_10300</name>
</gene>
<organism evidence="2 3">
    <name type="scientific">Jatrophihabitans telluris</name>
    <dbReference type="NCBI Taxonomy" id="2038343"/>
    <lineage>
        <taxon>Bacteria</taxon>
        <taxon>Bacillati</taxon>
        <taxon>Actinomycetota</taxon>
        <taxon>Actinomycetes</taxon>
        <taxon>Jatrophihabitantales</taxon>
        <taxon>Jatrophihabitantaceae</taxon>
        <taxon>Jatrophihabitans</taxon>
    </lineage>
</organism>
<dbReference type="Proteomes" id="UP001056336">
    <property type="component" value="Chromosome"/>
</dbReference>
<keyword evidence="1" id="KW-0812">Transmembrane</keyword>
<dbReference type="Pfam" id="PF11292">
    <property type="entry name" value="DUF3093"/>
    <property type="match status" value="1"/>
</dbReference>
<feature type="transmembrane region" description="Helical" evidence="1">
    <location>
        <begin position="44"/>
        <end position="62"/>
    </location>
</feature>
<dbReference type="RefSeq" id="WP_249769056.1">
    <property type="nucleotide sequence ID" value="NZ_CP097332.1"/>
</dbReference>
<keyword evidence="1" id="KW-1133">Transmembrane helix</keyword>
<sequence length="151" mass="16604">MTGVAEPRYRERLTTPWWWYLGALGVGILLGAEIGIVLPGGWVLVPFFVVTLLGAAVVYRLGSGTVQVVGQELTAGDRQLDLSRVDRLVPLSVTELRRVVGRHADPAAYTFIRSWVGPGLQLIMRDPSDTTPYWVVSTRHPDRLIAVLTAV</sequence>
<reference evidence="2" key="2">
    <citation type="submission" date="2022-05" db="EMBL/GenBank/DDBJ databases">
        <authorList>
            <person name="Kim J.-S."/>
            <person name="Lee K."/>
            <person name="Suh M."/>
            <person name="Eom M."/>
            <person name="Kim J.-S."/>
            <person name="Kim D.-S."/>
            <person name="Ko S.-H."/>
            <person name="Shin Y."/>
            <person name="Lee J.-S."/>
        </authorList>
    </citation>
    <scope>NUCLEOTIDE SEQUENCE</scope>
    <source>
        <strain evidence="2">N237</strain>
    </source>
</reference>